<evidence type="ECO:0000256" key="1">
    <source>
        <dbReference type="SAM" id="MobiDB-lite"/>
    </source>
</evidence>
<sequence length="436" mass="47449">MYIGPWQEYNLSRSRASHVDERLRPGIEQALLSTLDPETAQKAMEAMIPYFNKPSAPAQARSGGHHQTTRATRKRTIHTLPHIPSALSPSPTVISARERNLHASSPLSVRSSQSEPIRYSNGPNRVIEGTQKRPKTPEFTDSLYSHYDTTLPSIKQVPPHTQPAYNSPAMLTLLRLERNSNNQARNQIAKLTGWKAKESEGSSSDKNSSNEPIKASKDIANEAKVEQVNKMKQLYMSGGVDNSGEVKKLHFPPIHGASSNNTITVSKLTLTNLAQHNSGNHTHNTTSATTNKVTTAAPEVLNSGVEHDETVMQTPRVGDVDLDDAAFNLVSKYFQSGTNDSIGIASSSGPYATNGPLNRTVGTDGNRNVAREGNFEGLLVSEGESLDPPLTPALRKDSRTNINLTPHPRTPAQGFEDFGGIDGLLAWSSQLELDII</sequence>
<proteinExistence type="predicted"/>
<protein>
    <submittedName>
        <fullName evidence="2">Uncharacterized protein</fullName>
    </submittedName>
</protein>
<feature type="region of interest" description="Disordered" evidence="1">
    <location>
        <begin position="104"/>
        <end position="139"/>
    </location>
</feature>
<accession>A0A7S3HN69</accession>
<dbReference type="EMBL" id="HBIC01054785">
    <property type="protein sequence ID" value="CAE0299307.1"/>
    <property type="molecule type" value="Transcribed_RNA"/>
</dbReference>
<gene>
    <name evidence="2" type="ORF">SELO1098_LOCUS28161</name>
</gene>
<organism evidence="2">
    <name type="scientific">Spumella elongata</name>
    <dbReference type="NCBI Taxonomy" id="89044"/>
    <lineage>
        <taxon>Eukaryota</taxon>
        <taxon>Sar</taxon>
        <taxon>Stramenopiles</taxon>
        <taxon>Ochrophyta</taxon>
        <taxon>Chrysophyceae</taxon>
        <taxon>Chromulinales</taxon>
        <taxon>Chromulinaceae</taxon>
        <taxon>Spumella</taxon>
    </lineage>
</organism>
<feature type="region of interest" description="Disordered" evidence="1">
    <location>
        <begin position="192"/>
        <end position="221"/>
    </location>
</feature>
<feature type="compositionally biased region" description="Polar residues" evidence="1">
    <location>
        <begin position="104"/>
        <end position="115"/>
    </location>
</feature>
<feature type="compositionally biased region" description="Low complexity" evidence="1">
    <location>
        <begin position="201"/>
        <end position="211"/>
    </location>
</feature>
<name>A0A7S3HN69_9STRA</name>
<dbReference type="AlphaFoldDB" id="A0A7S3HN69"/>
<reference evidence="2" key="1">
    <citation type="submission" date="2021-01" db="EMBL/GenBank/DDBJ databases">
        <authorList>
            <person name="Corre E."/>
            <person name="Pelletier E."/>
            <person name="Niang G."/>
            <person name="Scheremetjew M."/>
            <person name="Finn R."/>
            <person name="Kale V."/>
            <person name="Holt S."/>
            <person name="Cochrane G."/>
            <person name="Meng A."/>
            <person name="Brown T."/>
            <person name="Cohen L."/>
        </authorList>
    </citation>
    <scope>NUCLEOTIDE SEQUENCE</scope>
    <source>
        <strain evidence="2">CCAP 955/1</strain>
    </source>
</reference>
<evidence type="ECO:0000313" key="2">
    <source>
        <dbReference type="EMBL" id="CAE0299307.1"/>
    </source>
</evidence>